<reference evidence="1" key="1">
    <citation type="journal article" date="2019" name="bioRxiv">
        <title>The Genome of the Zebra Mussel, Dreissena polymorpha: A Resource for Invasive Species Research.</title>
        <authorList>
            <person name="McCartney M.A."/>
            <person name="Auch B."/>
            <person name="Kono T."/>
            <person name="Mallez S."/>
            <person name="Zhang Y."/>
            <person name="Obille A."/>
            <person name="Becker A."/>
            <person name="Abrahante J.E."/>
            <person name="Garbe J."/>
            <person name="Badalamenti J.P."/>
            <person name="Herman A."/>
            <person name="Mangelson H."/>
            <person name="Liachko I."/>
            <person name="Sullivan S."/>
            <person name="Sone E.D."/>
            <person name="Koren S."/>
            <person name="Silverstein K.A.T."/>
            <person name="Beckman K.B."/>
            <person name="Gohl D.M."/>
        </authorList>
    </citation>
    <scope>NUCLEOTIDE SEQUENCE</scope>
    <source>
        <strain evidence="1">Duluth1</strain>
        <tissue evidence="1">Whole animal</tissue>
    </source>
</reference>
<accession>A0A9D4I563</accession>
<name>A0A9D4I563_DREPO</name>
<evidence type="ECO:0000313" key="1">
    <source>
        <dbReference type="EMBL" id="KAH3748539.1"/>
    </source>
</evidence>
<dbReference type="AlphaFoldDB" id="A0A9D4I563"/>
<dbReference type="Proteomes" id="UP000828390">
    <property type="component" value="Unassembled WGS sequence"/>
</dbReference>
<organism evidence="1 2">
    <name type="scientific">Dreissena polymorpha</name>
    <name type="common">Zebra mussel</name>
    <name type="synonym">Mytilus polymorpha</name>
    <dbReference type="NCBI Taxonomy" id="45954"/>
    <lineage>
        <taxon>Eukaryota</taxon>
        <taxon>Metazoa</taxon>
        <taxon>Spiralia</taxon>
        <taxon>Lophotrochozoa</taxon>
        <taxon>Mollusca</taxon>
        <taxon>Bivalvia</taxon>
        <taxon>Autobranchia</taxon>
        <taxon>Heteroconchia</taxon>
        <taxon>Euheterodonta</taxon>
        <taxon>Imparidentia</taxon>
        <taxon>Neoheterodontei</taxon>
        <taxon>Myida</taxon>
        <taxon>Dreissenoidea</taxon>
        <taxon>Dreissenidae</taxon>
        <taxon>Dreissena</taxon>
    </lineage>
</organism>
<evidence type="ECO:0000313" key="2">
    <source>
        <dbReference type="Proteomes" id="UP000828390"/>
    </source>
</evidence>
<keyword evidence="2" id="KW-1185">Reference proteome</keyword>
<dbReference type="EMBL" id="JAIWYP010000010">
    <property type="protein sequence ID" value="KAH3748539.1"/>
    <property type="molecule type" value="Genomic_DNA"/>
</dbReference>
<reference evidence="1" key="2">
    <citation type="submission" date="2020-11" db="EMBL/GenBank/DDBJ databases">
        <authorList>
            <person name="McCartney M.A."/>
            <person name="Auch B."/>
            <person name="Kono T."/>
            <person name="Mallez S."/>
            <person name="Becker A."/>
            <person name="Gohl D.M."/>
            <person name="Silverstein K.A.T."/>
            <person name="Koren S."/>
            <person name="Bechman K.B."/>
            <person name="Herman A."/>
            <person name="Abrahante J.E."/>
            <person name="Garbe J."/>
        </authorList>
    </citation>
    <scope>NUCLEOTIDE SEQUENCE</scope>
    <source>
        <strain evidence="1">Duluth1</strain>
        <tissue evidence="1">Whole animal</tissue>
    </source>
</reference>
<comment type="caution">
    <text evidence="1">The sequence shown here is derived from an EMBL/GenBank/DDBJ whole genome shotgun (WGS) entry which is preliminary data.</text>
</comment>
<protein>
    <submittedName>
        <fullName evidence="1">Uncharacterized protein</fullName>
    </submittedName>
</protein>
<gene>
    <name evidence="1" type="ORF">DPMN_182985</name>
</gene>
<sequence>MEFANKEFYFILLGSVFILLYSHVFAESIFSNGRYPGENDSFVETLVEDFGRLCPFTDQCYRTADASNNRTFNRYEIHCCRTCRCKQECGNECCSDYLVSSFSEPELFRIKHDPIECIYPQFRPYTLVSHNYKAPYKMVSHCSMDFSDEQETRKKCEKDYHEFNFDDSFAMLMPLTLFQNNTVTFKNMYCAICNYADVSRLLTWLPMLNCETRVDDILESPNYIPGFLSARPYCNVFFQSPYNTKLYPETCEMIINKCNMTGKWRDYDRFTEMACRSYTSLFNDKYKKYKNVHCFMCNGHIESEVKETCEFEINVSTAPPFLPFTVVLDFKRKEGLHTEYIADKSLLDDSCGSDAVLDPYTV</sequence>
<proteinExistence type="predicted"/>